<dbReference type="NCBIfam" id="NF047752">
    <property type="entry name" value="MntA_antitoxin"/>
    <property type="match status" value="1"/>
</dbReference>
<dbReference type="SUPFAM" id="SSF81301">
    <property type="entry name" value="Nucleotidyltransferase"/>
    <property type="match status" value="1"/>
</dbReference>
<evidence type="ECO:0000313" key="3">
    <source>
        <dbReference type="Proteomes" id="UP000487929"/>
    </source>
</evidence>
<evidence type="ECO:0000259" key="1">
    <source>
        <dbReference type="Pfam" id="PF18765"/>
    </source>
</evidence>
<dbReference type="AlphaFoldDB" id="A0A7X4W842"/>
<dbReference type="Gene3D" id="3.30.460.10">
    <property type="entry name" value="Beta Polymerase, domain 2"/>
    <property type="match status" value="1"/>
</dbReference>
<gene>
    <name evidence="2" type="ORF">GRB96_10105</name>
</gene>
<dbReference type="Pfam" id="PF18765">
    <property type="entry name" value="Polbeta"/>
    <property type="match status" value="1"/>
</dbReference>
<protein>
    <submittedName>
        <fullName evidence="2">Nucleotidyltransferase domain-containing protein</fullName>
    </submittedName>
</protein>
<proteinExistence type="predicted"/>
<evidence type="ECO:0000313" key="2">
    <source>
        <dbReference type="EMBL" id="NAW34766.1"/>
    </source>
</evidence>
<accession>A0A7X4W842</accession>
<dbReference type="InterPro" id="IPR052930">
    <property type="entry name" value="TA_antitoxin_MntA"/>
</dbReference>
<name>A0A7X4W842_9GAMM</name>
<dbReference type="Proteomes" id="UP000487929">
    <property type="component" value="Unassembled WGS sequence"/>
</dbReference>
<dbReference type="CDD" id="cd05403">
    <property type="entry name" value="NT_KNTase_like"/>
    <property type="match status" value="1"/>
</dbReference>
<dbReference type="GO" id="GO:0016740">
    <property type="term" value="F:transferase activity"/>
    <property type="evidence" value="ECO:0007669"/>
    <property type="project" value="UniProtKB-KW"/>
</dbReference>
<keyword evidence="2" id="KW-0808">Transferase</keyword>
<dbReference type="EMBL" id="WUTT01000001">
    <property type="protein sequence ID" value="NAW34766.1"/>
    <property type="molecule type" value="Genomic_DNA"/>
</dbReference>
<feature type="domain" description="Polymerase beta nucleotidyltransferase" evidence="1">
    <location>
        <begin position="13"/>
        <end position="97"/>
    </location>
</feature>
<dbReference type="InterPro" id="IPR043519">
    <property type="entry name" value="NT_sf"/>
</dbReference>
<dbReference type="OrthoDB" id="9793109at2"/>
<keyword evidence="3" id="KW-1185">Reference proteome</keyword>
<sequence>MPQASIHLTTSIEYLREALPELQAIYLFGSQATGHATEQSDADIAILLPKPLSAARRWALAGELAERLQCEVDLIDLRQASTVLQQQVMSEGRRLWSCGSEADEFELMVQSEYWDLAIQRRGLIDDIKQRGSVHGR</sequence>
<reference evidence="2 3" key="1">
    <citation type="submission" date="2019-12" db="EMBL/GenBank/DDBJ databases">
        <title>Draft genome sequencing of Halomonas alimentaria DSM 15356.</title>
        <authorList>
            <person name="Pandiyan K."/>
            <person name="Kushwaha P."/>
            <person name="Gowdham M."/>
            <person name="Chakdar H."/>
            <person name="Singh A."/>
            <person name="Kumar M."/>
            <person name="Saxena A.K."/>
        </authorList>
    </citation>
    <scope>NUCLEOTIDE SEQUENCE [LARGE SCALE GENOMIC DNA]</scope>
    <source>
        <strain evidence="2 3">DSM 15356</strain>
    </source>
</reference>
<dbReference type="PANTHER" id="PTHR43852:SF2">
    <property type="entry name" value="PROTEIN ADENYLYLTRANSFERASE MNTA"/>
    <property type="match status" value="1"/>
</dbReference>
<dbReference type="InterPro" id="IPR041633">
    <property type="entry name" value="Polbeta"/>
</dbReference>
<comment type="caution">
    <text evidence="2">The sequence shown here is derived from an EMBL/GenBank/DDBJ whole genome shotgun (WGS) entry which is preliminary data.</text>
</comment>
<organism evidence="2 3">
    <name type="scientific">Halomonas alimentaria</name>
    <dbReference type="NCBI Taxonomy" id="147248"/>
    <lineage>
        <taxon>Bacteria</taxon>
        <taxon>Pseudomonadati</taxon>
        <taxon>Pseudomonadota</taxon>
        <taxon>Gammaproteobacteria</taxon>
        <taxon>Oceanospirillales</taxon>
        <taxon>Halomonadaceae</taxon>
        <taxon>Halomonas</taxon>
    </lineage>
</organism>
<dbReference type="PANTHER" id="PTHR43852">
    <property type="entry name" value="NUCLEOTIDYLTRANSFERASE"/>
    <property type="match status" value="1"/>
</dbReference>
<dbReference type="RefSeq" id="WP_161432018.1">
    <property type="nucleotide sequence ID" value="NZ_WUTT01000001.1"/>
</dbReference>